<dbReference type="eggNOG" id="COG0491">
    <property type="taxonomic scope" value="Bacteria"/>
</dbReference>
<accession>A0A095T6D0</accession>
<evidence type="ECO:0000256" key="4">
    <source>
        <dbReference type="ARBA" id="ARBA00022833"/>
    </source>
</evidence>
<dbReference type="AlphaFoldDB" id="A0A095T6D0"/>
<evidence type="ECO:0000259" key="5">
    <source>
        <dbReference type="SMART" id="SM00849"/>
    </source>
</evidence>
<keyword evidence="4" id="KW-0862">Zinc</keyword>
<dbReference type="EMBL" id="JPKR02000003">
    <property type="protein sequence ID" value="KGD72476.1"/>
    <property type="molecule type" value="Genomic_DNA"/>
</dbReference>
<dbReference type="PANTHER" id="PTHR42978">
    <property type="entry name" value="QUORUM-QUENCHING LACTONASE YTNP-RELATED-RELATED"/>
    <property type="match status" value="1"/>
</dbReference>
<dbReference type="CDD" id="cd07720">
    <property type="entry name" value="OPHC2-like_MBL-fold"/>
    <property type="match status" value="1"/>
</dbReference>
<evidence type="ECO:0000313" key="7">
    <source>
        <dbReference type="Proteomes" id="UP000029577"/>
    </source>
</evidence>
<dbReference type="RefSeq" id="WP_038022122.1">
    <property type="nucleotide sequence ID" value="NZ_JPKR02000003.1"/>
</dbReference>
<sequence>MESAGKQIGEFRIIALSDGFLSISPELLSGITPERVADLQFRAGIADPSSVHINSYLVRGRGRTVLIDAGAGGFKQWGGKMKASLAAVGVSPSDIDCILLTHAHPDHIGGLTDEAGQVLFPQAELVVHQQEIDFWLDDSCLSRAAERARGNFLFARNIFELYRPNIRTFNNGEVLPGITALHLPGHTAGHCGYSLNSGDQGLLIWGDIVHFPEIQIIHPEVSIAFDQNPLLAADTRLRLLEQVSADQLLVAGMHFADAGFGVILKQGKNYQLSYDS</sequence>
<dbReference type="InterPro" id="IPR036866">
    <property type="entry name" value="RibonucZ/Hydroxyglut_hydro"/>
</dbReference>
<dbReference type="InterPro" id="IPR051013">
    <property type="entry name" value="MBL_superfamily_lactonases"/>
</dbReference>
<name>A0A095T6D0_9GAMM</name>
<dbReference type="GO" id="GO:0046872">
    <property type="term" value="F:metal ion binding"/>
    <property type="evidence" value="ECO:0007669"/>
    <property type="project" value="UniProtKB-KW"/>
</dbReference>
<comment type="caution">
    <text evidence="6">The sequence shown here is derived from an EMBL/GenBank/DDBJ whole genome shotgun (WGS) entry which is preliminary data.</text>
</comment>
<organism evidence="6 7">
    <name type="scientific">Tatumella morbirosei</name>
    <dbReference type="NCBI Taxonomy" id="642227"/>
    <lineage>
        <taxon>Bacteria</taxon>
        <taxon>Pseudomonadati</taxon>
        <taxon>Pseudomonadota</taxon>
        <taxon>Gammaproteobacteria</taxon>
        <taxon>Enterobacterales</taxon>
        <taxon>Erwiniaceae</taxon>
        <taxon>Tatumella</taxon>
    </lineage>
</organism>
<evidence type="ECO:0000256" key="1">
    <source>
        <dbReference type="ARBA" id="ARBA00007749"/>
    </source>
</evidence>
<evidence type="ECO:0000256" key="3">
    <source>
        <dbReference type="ARBA" id="ARBA00022801"/>
    </source>
</evidence>
<evidence type="ECO:0000313" key="6">
    <source>
        <dbReference type="EMBL" id="KGD72476.1"/>
    </source>
</evidence>
<dbReference type="Pfam" id="PF00753">
    <property type="entry name" value="Lactamase_B"/>
    <property type="match status" value="1"/>
</dbReference>
<dbReference type="PANTHER" id="PTHR42978:SF6">
    <property type="entry name" value="QUORUM-QUENCHING LACTONASE YTNP-RELATED"/>
    <property type="match status" value="1"/>
</dbReference>
<reference evidence="6" key="1">
    <citation type="submission" date="2014-12" db="EMBL/GenBank/DDBJ databases">
        <title>The draft genome of the Tatumella morbirosei type strain, LMG23360T isolated from pineapple rot.</title>
        <authorList>
            <person name="Smits T.H."/>
            <person name="Palmer M."/>
            <person name="Venter S.N."/>
            <person name="Duffy B."/>
            <person name="Steenkamp E.T."/>
            <person name="Chan W.Y."/>
            <person name="Coutinho T.A."/>
            <person name="Coetzee M.P."/>
            <person name="De Maayer P."/>
        </authorList>
    </citation>
    <scope>NUCLEOTIDE SEQUENCE [LARGE SCALE GENOMIC DNA]</scope>
    <source>
        <strain evidence="6">LMG 23360</strain>
    </source>
</reference>
<dbReference type="GO" id="GO:0016787">
    <property type="term" value="F:hydrolase activity"/>
    <property type="evidence" value="ECO:0007669"/>
    <property type="project" value="UniProtKB-KW"/>
</dbReference>
<keyword evidence="2" id="KW-0479">Metal-binding</keyword>
<dbReference type="InterPro" id="IPR001279">
    <property type="entry name" value="Metallo-B-lactamas"/>
</dbReference>
<feature type="domain" description="Metallo-beta-lactamase" evidence="5">
    <location>
        <begin position="52"/>
        <end position="254"/>
    </location>
</feature>
<dbReference type="Proteomes" id="UP000029577">
    <property type="component" value="Unassembled WGS sequence"/>
</dbReference>
<comment type="similarity">
    <text evidence="1">Belongs to the metallo-beta-lactamase superfamily.</text>
</comment>
<dbReference type="SMART" id="SM00849">
    <property type="entry name" value="Lactamase_B"/>
    <property type="match status" value="1"/>
</dbReference>
<protein>
    <submittedName>
        <fullName evidence="6">Beta-lactamase</fullName>
    </submittedName>
</protein>
<keyword evidence="7" id="KW-1185">Reference proteome</keyword>
<proteinExistence type="inferred from homology"/>
<dbReference type="OrthoDB" id="5443440at2"/>
<dbReference type="STRING" id="642227.HA49_17345"/>
<keyword evidence="3" id="KW-0378">Hydrolase</keyword>
<dbReference type="SUPFAM" id="SSF56281">
    <property type="entry name" value="Metallo-hydrolase/oxidoreductase"/>
    <property type="match status" value="1"/>
</dbReference>
<evidence type="ECO:0000256" key="2">
    <source>
        <dbReference type="ARBA" id="ARBA00022723"/>
    </source>
</evidence>
<dbReference type="Gene3D" id="3.60.15.10">
    <property type="entry name" value="Ribonuclease Z/Hydroxyacylglutathione hydrolase-like"/>
    <property type="match status" value="1"/>
</dbReference>
<gene>
    <name evidence="6" type="ORF">HA49_17345</name>
</gene>